<name>A0A3M0KHY3_HIRRU</name>
<dbReference type="Proteomes" id="UP000269221">
    <property type="component" value="Unassembled WGS sequence"/>
</dbReference>
<sequence length="142" mass="15998">MDSEVDQELAEWQSSEGFDEWSRIQLETCGVSPGINTGSSLIQLVCNSLDEGIGSTLNKFADDPKLGGMPDPPEGSAAIPWDLDRLKSWTEKNLMRFNKDKCRSCTWGGIAPSTSTGWGLTWRAALLRRMWDDRWMTSHWRS</sequence>
<protein>
    <recommendedName>
        <fullName evidence="3">Rna-directed dna polymerase from mobile element jockey-like</fullName>
    </recommendedName>
</protein>
<reference evidence="1 2" key="1">
    <citation type="submission" date="2018-07" db="EMBL/GenBank/DDBJ databases">
        <title>A high quality draft genome assembly of the barn swallow (H. rustica rustica).</title>
        <authorList>
            <person name="Formenti G."/>
            <person name="Chiara M."/>
            <person name="Poveda L."/>
            <person name="Francoijs K.-J."/>
            <person name="Bonisoli-Alquati A."/>
            <person name="Canova L."/>
            <person name="Gianfranceschi L."/>
            <person name="Horner D.S."/>
            <person name="Saino N."/>
        </authorList>
    </citation>
    <scope>NUCLEOTIDE SEQUENCE [LARGE SCALE GENOMIC DNA]</scope>
    <source>
        <strain evidence="1">Chelidonia</strain>
        <tissue evidence="1">Blood</tissue>
    </source>
</reference>
<organism evidence="1 2">
    <name type="scientific">Hirundo rustica rustica</name>
    <dbReference type="NCBI Taxonomy" id="333673"/>
    <lineage>
        <taxon>Eukaryota</taxon>
        <taxon>Metazoa</taxon>
        <taxon>Chordata</taxon>
        <taxon>Craniata</taxon>
        <taxon>Vertebrata</taxon>
        <taxon>Euteleostomi</taxon>
        <taxon>Archelosauria</taxon>
        <taxon>Archosauria</taxon>
        <taxon>Dinosauria</taxon>
        <taxon>Saurischia</taxon>
        <taxon>Theropoda</taxon>
        <taxon>Coelurosauria</taxon>
        <taxon>Aves</taxon>
        <taxon>Neognathae</taxon>
        <taxon>Neoaves</taxon>
        <taxon>Telluraves</taxon>
        <taxon>Australaves</taxon>
        <taxon>Passeriformes</taxon>
        <taxon>Sylvioidea</taxon>
        <taxon>Hirundinidae</taxon>
        <taxon>Hirundo</taxon>
    </lineage>
</organism>
<comment type="caution">
    <text evidence="1">The sequence shown here is derived from an EMBL/GenBank/DDBJ whole genome shotgun (WGS) entry which is preliminary data.</text>
</comment>
<dbReference type="AlphaFoldDB" id="A0A3M0KHY3"/>
<proteinExistence type="predicted"/>
<evidence type="ECO:0000313" key="2">
    <source>
        <dbReference type="Proteomes" id="UP000269221"/>
    </source>
</evidence>
<accession>A0A3M0KHY3</accession>
<dbReference type="OrthoDB" id="9216177at2759"/>
<evidence type="ECO:0008006" key="3">
    <source>
        <dbReference type="Google" id="ProtNLM"/>
    </source>
</evidence>
<keyword evidence="2" id="KW-1185">Reference proteome</keyword>
<dbReference type="EMBL" id="QRBI01000106">
    <property type="protein sequence ID" value="RMC12666.1"/>
    <property type="molecule type" value="Genomic_DNA"/>
</dbReference>
<gene>
    <name evidence="1" type="ORF">DUI87_10190</name>
</gene>
<evidence type="ECO:0000313" key="1">
    <source>
        <dbReference type="EMBL" id="RMC12666.1"/>
    </source>
</evidence>